<accession>A0A131ZTS4</accession>
<dbReference type="EMBL" id="JXLN01001104">
    <property type="protein sequence ID" value="KPM02177.1"/>
    <property type="molecule type" value="Genomic_DNA"/>
</dbReference>
<name>A0A131ZTS4_SARSC</name>
<dbReference type="PROSITE" id="PS50106">
    <property type="entry name" value="PDZ"/>
    <property type="match status" value="2"/>
</dbReference>
<reference evidence="2 3" key="1">
    <citation type="journal article" date="2015" name="Parasit. Vectors">
        <title>Draft genome of the scabies mite.</title>
        <authorList>
            <person name="Rider S.D.Jr."/>
            <person name="Morgan M.S."/>
            <person name="Arlian L.G."/>
        </authorList>
    </citation>
    <scope>NUCLEOTIDE SEQUENCE [LARGE SCALE GENOMIC DNA]</scope>
    <source>
        <strain evidence="2">Arlian Lab</strain>
    </source>
</reference>
<dbReference type="CDD" id="cd00136">
    <property type="entry name" value="PDZ_canonical"/>
    <property type="match status" value="1"/>
</dbReference>
<evidence type="ECO:0000259" key="1">
    <source>
        <dbReference type="PROSITE" id="PS50106"/>
    </source>
</evidence>
<dbReference type="Gene3D" id="2.30.42.10">
    <property type="match status" value="2"/>
</dbReference>
<gene>
    <name evidence="2" type="ORF">QR98_0005840</name>
</gene>
<dbReference type="SUPFAM" id="SSF50156">
    <property type="entry name" value="PDZ domain-like"/>
    <property type="match status" value="2"/>
</dbReference>
<dbReference type="VEuPathDB" id="VectorBase:SSCA002897"/>
<dbReference type="InterPro" id="IPR001478">
    <property type="entry name" value="PDZ"/>
</dbReference>
<dbReference type="PANTHER" id="PTHR19964:SF92">
    <property type="entry name" value="PATJ HOMOLOG"/>
    <property type="match status" value="1"/>
</dbReference>
<evidence type="ECO:0000313" key="3">
    <source>
        <dbReference type="Proteomes" id="UP000616769"/>
    </source>
</evidence>
<proteinExistence type="predicted"/>
<dbReference type="InterPro" id="IPR036034">
    <property type="entry name" value="PDZ_sf"/>
</dbReference>
<evidence type="ECO:0000313" key="2">
    <source>
        <dbReference type="EMBL" id="KPM02177.1"/>
    </source>
</evidence>
<protein>
    <submittedName>
        <fullName evidence="2">Disks large 1-like protein</fullName>
    </submittedName>
</protein>
<sequence length="267" mass="29846">MPGLVDKQLKSSTPASNYEWQLHDIYLDLNEKGLGISIKGGIDSPNPLGTPEIYISRILQNGAVQKDGRLQIGDIIIEINGKSLIGVTHKHAVSIIVNSGTYIHLRIKRRIQIDQSEIYEQISDDNEEERLLISERTDQISVNDADDNNVFNDTIFDDNLDNFGFVDSMKTYDNCIKVSLVRNEYGFGLSLEGGLDNPISAGDTGLYVNNIITNSPAHLDGSIVIDDEIVAINDINLECVPYQWALDVIRKSPAHSIFTVRKKIFWE</sequence>
<dbReference type="AlphaFoldDB" id="A0A131ZTS4"/>
<feature type="domain" description="PDZ" evidence="1">
    <location>
        <begin position="177"/>
        <end position="264"/>
    </location>
</feature>
<dbReference type="OrthoDB" id="78824at2759"/>
<organism evidence="2 3">
    <name type="scientific">Sarcoptes scabiei</name>
    <name type="common">Itch mite</name>
    <name type="synonym">Acarus scabiei</name>
    <dbReference type="NCBI Taxonomy" id="52283"/>
    <lineage>
        <taxon>Eukaryota</taxon>
        <taxon>Metazoa</taxon>
        <taxon>Ecdysozoa</taxon>
        <taxon>Arthropoda</taxon>
        <taxon>Chelicerata</taxon>
        <taxon>Arachnida</taxon>
        <taxon>Acari</taxon>
        <taxon>Acariformes</taxon>
        <taxon>Sarcoptiformes</taxon>
        <taxon>Astigmata</taxon>
        <taxon>Psoroptidia</taxon>
        <taxon>Sarcoptoidea</taxon>
        <taxon>Sarcoptidae</taxon>
        <taxon>Sarcoptinae</taxon>
        <taxon>Sarcoptes</taxon>
    </lineage>
</organism>
<dbReference type="Proteomes" id="UP000616769">
    <property type="component" value="Unassembled WGS sequence"/>
</dbReference>
<dbReference type="Pfam" id="PF00595">
    <property type="entry name" value="PDZ"/>
    <property type="match status" value="2"/>
</dbReference>
<dbReference type="SMART" id="SM00228">
    <property type="entry name" value="PDZ"/>
    <property type="match status" value="2"/>
</dbReference>
<feature type="domain" description="PDZ" evidence="1">
    <location>
        <begin position="24"/>
        <end position="111"/>
    </location>
</feature>
<dbReference type="PANTHER" id="PTHR19964">
    <property type="entry name" value="MULTIPLE PDZ DOMAIN PROTEIN"/>
    <property type="match status" value="1"/>
</dbReference>
<dbReference type="InterPro" id="IPR051342">
    <property type="entry name" value="PDZ_scaffold"/>
</dbReference>
<comment type="caution">
    <text evidence="2">The sequence shown here is derived from an EMBL/GenBank/DDBJ whole genome shotgun (WGS) entry which is preliminary data.</text>
</comment>